<reference evidence="1" key="2">
    <citation type="submission" date="2018-05" db="EMBL/GenBank/DDBJ databases">
        <title>OmerRS3 (Oryza meridionalis Reference Sequence Version 3).</title>
        <authorList>
            <person name="Zhang J."/>
            <person name="Kudrna D."/>
            <person name="Lee S."/>
            <person name="Talag J."/>
            <person name="Welchert J."/>
            <person name="Wing R.A."/>
        </authorList>
    </citation>
    <scope>NUCLEOTIDE SEQUENCE [LARGE SCALE GENOMIC DNA]</scope>
    <source>
        <strain evidence="1">cv. OR44</strain>
    </source>
</reference>
<proteinExistence type="predicted"/>
<accession>A0A0E0DNN3</accession>
<evidence type="ECO:0000313" key="2">
    <source>
        <dbReference type="Proteomes" id="UP000008021"/>
    </source>
</evidence>
<evidence type="ECO:0000313" key="1">
    <source>
        <dbReference type="EnsemblPlants" id="OMERI05G07290.1"/>
    </source>
</evidence>
<dbReference type="HOGENOM" id="CLU_2284681_0_0_1"/>
<sequence length="102" mass="11745">CKENLIWPSRIPSKLWTASLLAEISWHSTVPRRYAVQSSRWHLGYAQRSSDIGDNPRGTLSHLLVRNIPLKHLDEILDRVSRGQQLKPYRALLVDGQDVEHP</sequence>
<dbReference type="Proteomes" id="UP000008021">
    <property type="component" value="Chromosome 5"/>
</dbReference>
<dbReference type="Gramene" id="OMERI05G07290.1">
    <property type="protein sequence ID" value="OMERI05G07290.1"/>
    <property type="gene ID" value="OMERI05G07290"/>
</dbReference>
<reference evidence="1" key="1">
    <citation type="submission" date="2015-04" db="UniProtKB">
        <authorList>
            <consortium name="EnsemblPlants"/>
        </authorList>
    </citation>
    <scope>IDENTIFICATION</scope>
</reference>
<protein>
    <submittedName>
        <fullName evidence="1">Uncharacterized protein</fullName>
    </submittedName>
</protein>
<dbReference type="AlphaFoldDB" id="A0A0E0DNN3"/>
<organism evidence="1">
    <name type="scientific">Oryza meridionalis</name>
    <dbReference type="NCBI Taxonomy" id="40149"/>
    <lineage>
        <taxon>Eukaryota</taxon>
        <taxon>Viridiplantae</taxon>
        <taxon>Streptophyta</taxon>
        <taxon>Embryophyta</taxon>
        <taxon>Tracheophyta</taxon>
        <taxon>Spermatophyta</taxon>
        <taxon>Magnoliopsida</taxon>
        <taxon>Liliopsida</taxon>
        <taxon>Poales</taxon>
        <taxon>Poaceae</taxon>
        <taxon>BOP clade</taxon>
        <taxon>Oryzoideae</taxon>
        <taxon>Oryzeae</taxon>
        <taxon>Oryzinae</taxon>
        <taxon>Oryza</taxon>
    </lineage>
</organism>
<dbReference type="EnsemblPlants" id="OMERI05G07290.1">
    <property type="protein sequence ID" value="OMERI05G07290.1"/>
    <property type="gene ID" value="OMERI05G07290"/>
</dbReference>
<keyword evidence="2" id="KW-1185">Reference proteome</keyword>
<name>A0A0E0DNN3_9ORYZ</name>